<dbReference type="Proteomes" id="UP000475037">
    <property type="component" value="Unassembled WGS sequence"/>
</dbReference>
<dbReference type="PANTHER" id="PTHR28589:SF1">
    <property type="entry name" value="SMALL RIBOSOMAL SUBUNIT PROTEIN MS34"/>
    <property type="match status" value="1"/>
</dbReference>
<dbReference type="InterPro" id="IPR032053">
    <property type="entry name" value="Ribosomal_mS34"/>
</dbReference>
<comment type="caution">
    <text evidence="1">The sequence shown here is derived from an EMBL/GenBank/DDBJ whole genome shotgun (WGS) entry which is preliminary data.</text>
</comment>
<reference evidence="1 2" key="1">
    <citation type="submission" date="2019-11" db="EMBL/GenBank/DDBJ databases">
        <authorList>
            <person name="Yang C."/>
            <person name="Li F."/>
        </authorList>
    </citation>
    <scope>NUCLEOTIDE SEQUENCE [LARGE SCALE GENOMIC DNA]</scope>
    <source>
        <strain evidence="1">KB4526</strain>
        <tissue evidence="1">Muscle</tissue>
    </source>
</reference>
<feature type="non-terminal residue" evidence="1">
    <location>
        <position position="1"/>
    </location>
</feature>
<dbReference type="EMBL" id="VOAJ01002746">
    <property type="protein sequence ID" value="KAF0881291.1"/>
    <property type="molecule type" value="Genomic_DNA"/>
</dbReference>
<dbReference type="PANTHER" id="PTHR28589">
    <property type="entry name" value="28S RIBOSOMAL PROTEIN S34, MITOCHONDRIAL"/>
    <property type="match status" value="1"/>
</dbReference>
<sequence length="61" mass="6896">QNLEHGKAWGVLTFKGRTETEAREIAQVVHHDWRLVPKHEEAAFAAVRPAPPEDAPQLVPY</sequence>
<dbReference type="GO" id="GO:0003735">
    <property type="term" value="F:structural constituent of ribosome"/>
    <property type="evidence" value="ECO:0007669"/>
    <property type="project" value="InterPro"/>
</dbReference>
<dbReference type="AlphaFoldDB" id="A0A6G1B0L5"/>
<proteinExistence type="predicted"/>
<feature type="non-terminal residue" evidence="1">
    <location>
        <position position="61"/>
    </location>
</feature>
<organism evidence="1 2">
    <name type="scientific">Crocuta crocuta</name>
    <name type="common">Spotted hyena</name>
    <dbReference type="NCBI Taxonomy" id="9678"/>
    <lineage>
        <taxon>Eukaryota</taxon>
        <taxon>Metazoa</taxon>
        <taxon>Chordata</taxon>
        <taxon>Craniata</taxon>
        <taxon>Vertebrata</taxon>
        <taxon>Euteleostomi</taxon>
        <taxon>Mammalia</taxon>
        <taxon>Eutheria</taxon>
        <taxon>Laurasiatheria</taxon>
        <taxon>Carnivora</taxon>
        <taxon>Feliformia</taxon>
        <taxon>Hyaenidae</taxon>
        <taxon>Crocuta</taxon>
    </lineage>
</organism>
<accession>A0A6G1B0L5</accession>
<dbReference type="Pfam" id="PF16053">
    <property type="entry name" value="MRP-S34"/>
    <property type="match status" value="1"/>
</dbReference>
<gene>
    <name evidence="1" type="primary">Mrps34</name>
    <name evidence="1" type="ORF">FOF47_R14133</name>
</gene>
<evidence type="ECO:0000313" key="2">
    <source>
        <dbReference type="Proteomes" id="UP000475037"/>
    </source>
</evidence>
<evidence type="ECO:0000313" key="1">
    <source>
        <dbReference type="EMBL" id="KAF0881291.1"/>
    </source>
</evidence>
<dbReference type="GO" id="GO:0005739">
    <property type="term" value="C:mitochondrion"/>
    <property type="evidence" value="ECO:0007669"/>
    <property type="project" value="InterPro"/>
</dbReference>
<keyword evidence="2" id="KW-1185">Reference proteome</keyword>
<name>A0A6G1B0L5_CROCR</name>
<protein>
    <submittedName>
        <fullName evidence="1">RT34 protein</fullName>
    </submittedName>
</protein>